<dbReference type="InterPro" id="IPR058489">
    <property type="entry name" value="DUF8176"/>
</dbReference>
<feature type="domain" description="DUF8176" evidence="3">
    <location>
        <begin position="112"/>
        <end position="218"/>
    </location>
</feature>
<evidence type="ECO:0000256" key="1">
    <source>
        <dbReference type="SAM" id="MobiDB-lite"/>
    </source>
</evidence>
<feature type="region of interest" description="Disordered" evidence="1">
    <location>
        <begin position="1"/>
        <end position="37"/>
    </location>
</feature>
<protein>
    <recommendedName>
        <fullName evidence="3">DUF8176 domain-containing protein</fullName>
    </recommendedName>
</protein>
<feature type="compositionally biased region" description="Low complexity" evidence="1">
    <location>
        <begin position="80"/>
        <end position="105"/>
    </location>
</feature>
<dbReference type="EMBL" id="JAPWIJ010000001">
    <property type="protein sequence ID" value="MCZ4516889.1"/>
    <property type="molecule type" value="Genomic_DNA"/>
</dbReference>
<gene>
    <name evidence="4" type="ORF">O4220_00065</name>
</gene>
<name>A0ABT4M807_9NOCA</name>
<comment type="caution">
    <text evidence="4">The sequence shown here is derived from an EMBL/GenBank/DDBJ whole genome shotgun (WGS) entry which is preliminary data.</text>
</comment>
<evidence type="ECO:0000313" key="4">
    <source>
        <dbReference type="EMBL" id="MCZ4516889.1"/>
    </source>
</evidence>
<feature type="region of interest" description="Disordered" evidence="1">
    <location>
        <begin position="66"/>
        <end position="119"/>
    </location>
</feature>
<sequence length="222" mass="22565">MAREHHGSSIVSATGPSRSPRRPQPPRAASGSRGRSRRRAALLFGGAAVTVAAVVTGVIVATGDDSPPAQGPLPADALVTSAPSTSTDTSAPSESSPTSAPAESAQGDCSMPAGGQDSGENAIRAFEHRLYVERSGAAAFELISPAAPPFTSVANLDAGIAATPVGSRYCLDLDPVLPGLFTLTVSLVQPDGTPGPKYRTQRVTTSVVDGRHLIESITEVGE</sequence>
<reference evidence="4" key="1">
    <citation type="submission" date="2022-12" db="EMBL/GenBank/DDBJ databases">
        <authorList>
            <person name="Krivoruchko A.V."/>
            <person name="Elkin A."/>
        </authorList>
    </citation>
    <scope>NUCLEOTIDE SEQUENCE</scope>
    <source>
        <strain evidence="4">IEGM 1391</strain>
    </source>
</reference>
<proteinExistence type="predicted"/>
<keyword evidence="5" id="KW-1185">Reference proteome</keyword>
<evidence type="ECO:0000313" key="5">
    <source>
        <dbReference type="Proteomes" id="UP001081071"/>
    </source>
</evidence>
<keyword evidence="2" id="KW-0472">Membrane</keyword>
<accession>A0ABT4M807</accession>
<feature type="transmembrane region" description="Helical" evidence="2">
    <location>
        <begin position="40"/>
        <end position="61"/>
    </location>
</feature>
<organism evidence="4 5">
    <name type="scientific">Rhodococcus ruber</name>
    <dbReference type="NCBI Taxonomy" id="1830"/>
    <lineage>
        <taxon>Bacteria</taxon>
        <taxon>Bacillati</taxon>
        <taxon>Actinomycetota</taxon>
        <taxon>Actinomycetes</taxon>
        <taxon>Mycobacteriales</taxon>
        <taxon>Nocardiaceae</taxon>
        <taxon>Rhodococcus</taxon>
    </lineage>
</organism>
<evidence type="ECO:0000259" key="3">
    <source>
        <dbReference type="Pfam" id="PF26527"/>
    </source>
</evidence>
<keyword evidence="2" id="KW-1133">Transmembrane helix</keyword>
<dbReference type="Pfam" id="PF26527">
    <property type="entry name" value="DUF8176"/>
    <property type="match status" value="1"/>
</dbReference>
<evidence type="ECO:0000256" key="2">
    <source>
        <dbReference type="SAM" id="Phobius"/>
    </source>
</evidence>
<dbReference type="Proteomes" id="UP001081071">
    <property type="component" value="Unassembled WGS sequence"/>
</dbReference>
<dbReference type="RefSeq" id="WP_269601530.1">
    <property type="nucleotide sequence ID" value="NZ_JAPWIJ010000001.1"/>
</dbReference>
<keyword evidence="2" id="KW-0812">Transmembrane</keyword>